<keyword evidence="1" id="KW-1017">Isopeptide bond</keyword>
<organism evidence="6 7">
    <name type="scientific">Pseudo-nitzschia multistriata</name>
    <dbReference type="NCBI Taxonomy" id="183589"/>
    <lineage>
        <taxon>Eukaryota</taxon>
        <taxon>Sar</taxon>
        <taxon>Stramenopiles</taxon>
        <taxon>Ochrophyta</taxon>
        <taxon>Bacillariophyta</taxon>
        <taxon>Bacillariophyceae</taxon>
        <taxon>Bacillariophycidae</taxon>
        <taxon>Bacillariales</taxon>
        <taxon>Bacillariaceae</taxon>
        <taxon>Pseudo-nitzschia</taxon>
    </lineage>
</organism>
<dbReference type="Gene3D" id="3.10.20.90">
    <property type="entry name" value="Phosphatidylinositol 3-kinase Catalytic Subunit, Chain A, domain 1"/>
    <property type="match status" value="1"/>
</dbReference>
<dbReference type="PANTHER" id="PTHR13040:SF2">
    <property type="entry name" value="AUTOPHAGY PROTEIN 5"/>
    <property type="match status" value="1"/>
</dbReference>
<evidence type="ECO:0000256" key="1">
    <source>
        <dbReference type="RuleBase" id="RU361202"/>
    </source>
</evidence>
<feature type="region of interest" description="Disordered" evidence="2">
    <location>
        <begin position="436"/>
        <end position="459"/>
    </location>
</feature>
<dbReference type="GO" id="GO:0000422">
    <property type="term" value="P:autophagy of mitochondrion"/>
    <property type="evidence" value="ECO:0007669"/>
    <property type="project" value="TreeGrafter"/>
</dbReference>
<dbReference type="GO" id="GO:0005776">
    <property type="term" value="C:autophagosome"/>
    <property type="evidence" value="ECO:0007669"/>
    <property type="project" value="TreeGrafter"/>
</dbReference>
<gene>
    <name evidence="6" type="ORF">PSNMU_V1.4_AUG-EV-PASAV3_0035940</name>
</gene>
<keyword evidence="1" id="KW-0072">Autophagy</keyword>
<keyword evidence="7" id="KW-1185">Reference proteome</keyword>
<feature type="compositionally biased region" description="Pro residues" evidence="2">
    <location>
        <begin position="1"/>
        <end position="12"/>
    </location>
</feature>
<feature type="compositionally biased region" description="Basic and acidic residues" evidence="2">
    <location>
        <begin position="64"/>
        <end position="87"/>
    </location>
</feature>
<dbReference type="InterPro" id="IPR042527">
    <property type="entry name" value="Atg5_UblA_dom_sf"/>
</dbReference>
<dbReference type="Gene3D" id="3.10.20.620">
    <property type="match status" value="1"/>
</dbReference>
<dbReference type="GO" id="GO:0034045">
    <property type="term" value="C:phagophore assembly site membrane"/>
    <property type="evidence" value="ECO:0007669"/>
    <property type="project" value="UniProtKB-SubCell"/>
</dbReference>
<feature type="compositionally biased region" description="Basic and acidic residues" evidence="2">
    <location>
        <begin position="173"/>
        <end position="182"/>
    </location>
</feature>
<evidence type="ECO:0000259" key="3">
    <source>
        <dbReference type="Pfam" id="PF04106"/>
    </source>
</evidence>
<dbReference type="Pfam" id="PF20638">
    <property type="entry name" value="ATG5_UblA"/>
    <property type="match status" value="2"/>
</dbReference>
<dbReference type="OrthoDB" id="272162at2759"/>
<feature type="compositionally biased region" description="Basic and acidic residues" evidence="2">
    <location>
        <begin position="22"/>
        <end position="36"/>
    </location>
</feature>
<comment type="function">
    <text evidence="1">Involved in autophagic vesicle formation.</text>
</comment>
<dbReference type="AlphaFoldDB" id="A0A448Z491"/>
<keyword evidence="1" id="KW-0832">Ubl conjugation</keyword>
<dbReference type="Pfam" id="PF04106">
    <property type="entry name" value="ATG5_UblB"/>
    <property type="match status" value="1"/>
</dbReference>
<feature type="domain" description="Autophagy protein ATG5 UblB" evidence="3">
    <location>
        <begin position="345"/>
        <end position="428"/>
    </location>
</feature>
<dbReference type="PANTHER" id="PTHR13040">
    <property type="entry name" value="AUTOPHAGY PROTEIN 5"/>
    <property type="match status" value="1"/>
</dbReference>
<evidence type="ECO:0000259" key="4">
    <source>
        <dbReference type="Pfam" id="PF20637"/>
    </source>
</evidence>
<protein>
    <recommendedName>
        <fullName evidence="1">Autophagy protein 5</fullName>
    </recommendedName>
</protein>
<comment type="similarity">
    <text evidence="1">Belongs to the ATG5 family.</text>
</comment>
<feature type="region of interest" description="Disordered" evidence="2">
    <location>
        <begin position="1"/>
        <end position="87"/>
    </location>
</feature>
<evidence type="ECO:0000313" key="7">
    <source>
        <dbReference type="Proteomes" id="UP000291116"/>
    </source>
</evidence>
<dbReference type="GO" id="GO:0061908">
    <property type="term" value="C:phagophore"/>
    <property type="evidence" value="ECO:0007669"/>
    <property type="project" value="TreeGrafter"/>
</dbReference>
<evidence type="ECO:0000259" key="5">
    <source>
        <dbReference type="Pfam" id="PF20638"/>
    </source>
</evidence>
<feature type="domain" description="Autophagy protein ATG5 UblA" evidence="5">
    <location>
        <begin position="188"/>
        <end position="232"/>
    </location>
</feature>
<keyword evidence="1" id="KW-0472">Membrane</keyword>
<dbReference type="InterPro" id="IPR007239">
    <property type="entry name" value="Atg5"/>
</dbReference>
<feature type="region of interest" description="Disordered" evidence="2">
    <location>
        <begin position="155"/>
        <end position="185"/>
    </location>
</feature>
<comment type="subcellular location">
    <subcellularLocation>
        <location evidence="1">Preautophagosomal structure membrane</location>
        <topology evidence="1">Peripheral membrane protein</topology>
    </subcellularLocation>
</comment>
<dbReference type="InterPro" id="IPR048939">
    <property type="entry name" value="ATG5_UblA"/>
</dbReference>
<dbReference type="GO" id="GO:0019776">
    <property type="term" value="F:Atg8-family ligase activity"/>
    <property type="evidence" value="ECO:0007669"/>
    <property type="project" value="TreeGrafter"/>
</dbReference>
<dbReference type="GO" id="GO:0044233">
    <property type="term" value="C:mitochondria-associated endoplasmic reticulum membrane contact site"/>
    <property type="evidence" value="ECO:0007669"/>
    <property type="project" value="TreeGrafter"/>
</dbReference>
<sequence>MTTPPTTPPTAPEIPVATAEPECPRDDSDGQNDSKDGSPSAENCNAAAGPPLPVSEPDNTSDDDTGHNISEHKDNDKDNDNTGDSVSHDEIRRANFSGSIPVRLALAQTSLSSAEAPRPFHALVRRQTFLHLGLERAVRALHEYAPQTLAIAKGGRVVVQEDDDEQEQPAGETDARPEEPERVPPYPTCWFEDVSTGQPLRWQYFAGVLFDSLQSENGGSKRRLPWELRLHFGSYPSDRLLELPDDPDGPGVLGTLRHAFQNSLKQGLVLQHGTPKAALNLSKKSHVSIWEEGVRDGNYEAVRPVLFPGNPPPGPGLAAAEGDNGGTGGDSLAAGKTVGSTPAMVPVRLSLDPAKPMVQRRIDGGGRPETEAMTLGSLLQEWAPDRFAAPWPPPPCVWVAGIAPPLDTPVLCLWRTLRHPDNFLYVCVSGRRRSGGTGNGAGVGGGGEPSSGGGGNAHL</sequence>
<reference evidence="6 7" key="1">
    <citation type="submission" date="2019-01" db="EMBL/GenBank/DDBJ databases">
        <authorList>
            <person name="Ferrante I. M."/>
        </authorList>
    </citation>
    <scope>NUCLEOTIDE SEQUENCE [LARGE SCALE GENOMIC DNA]</scope>
    <source>
        <strain evidence="6 7">B856</strain>
    </source>
</reference>
<evidence type="ECO:0000256" key="2">
    <source>
        <dbReference type="SAM" id="MobiDB-lite"/>
    </source>
</evidence>
<comment type="subunit">
    <text evidence="1">Conjugated with ATG12.</text>
</comment>
<feature type="domain" description="Autophagy protein ATG5 UblA" evidence="5">
    <location>
        <begin position="96"/>
        <end position="145"/>
    </location>
</feature>
<evidence type="ECO:0000313" key="6">
    <source>
        <dbReference type="EMBL" id="VEU36810.1"/>
    </source>
</evidence>
<dbReference type="GO" id="GO:0034274">
    <property type="term" value="C:Atg12-Atg5-Atg16 complex"/>
    <property type="evidence" value="ECO:0007669"/>
    <property type="project" value="TreeGrafter"/>
</dbReference>
<dbReference type="InterPro" id="IPR048318">
    <property type="entry name" value="ATG5_UblB"/>
</dbReference>
<dbReference type="Proteomes" id="UP000291116">
    <property type="component" value="Unassembled WGS sequence"/>
</dbReference>
<dbReference type="GO" id="GO:0006995">
    <property type="term" value="P:cellular response to nitrogen starvation"/>
    <property type="evidence" value="ECO:0007669"/>
    <property type="project" value="TreeGrafter"/>
</dbReference>
<dbReference type="GO" id="GO:0034727">
    <property type="term" value="P:piecemeal microautophagy of the nucleus"/>
    <property type="evidence" value="ECO:0007669"/>
    <property type="project" value="TreeGrafter"/>
</dbReference>
<dbReference type="EMBL" id="CAACVS010000103">
    <property type="protein sequence ID" value="VEU36810.1"/>
    <property type="molecule type" value="Genomic_DNA"/>
</dbReference>
<dbReference type="Pfam" id="PF20637">
    <property type="entry name" value="ATG5_HBR"/>
    <property type="match status" value="1"/>
</dbReference>
<feature type="region of interest" description="Disordered" evidence="2">
    <location>
        <begin position="309"/>
        <end position="328"/>
    </location>
</feature>
<feature type="domain" description="Autophagy protein ATG5 alpha-helical bundle region" evidence="4">
    <location>
        <begin position="255"/>
        <end position="299"/>
    </location>
</feature>
<dbReference type="InterPro" id="IPR048940">
    <property type="entry name" value="ATG5_HBR"/>
</dbReference>
<proteinExistence type="inferred from homology"/>
<accession>A0A448Z491</accession>
<name>A0A448Z491_9STRA</name>